<dbReference type="Gene3D" id="3.30.450.90">
    <property type="match status" value="1"/>
</dbReference>
<dbReference type="PANTHER" id="PTHR30258:SF2">
    <property type="entry name" value="COMG OPERON PROTEIN 1"/>
    <property type="match status" value="1"/>
</dbReference>
<dbReference type="SUPFAM" id="SSF52540">
    <property type="entry name" value="P-loop containing nucleoside triphosphate hydrolases"/>
    <property type="match status" value="1"/>
</dbReference>
<keyword evidence="2" id="KW-0547">Nucleotide-binding</keyword>
<evidence type="ECO:0000313" key="5">
    <source>
        <dbReference type="EMBL" id="MFC4404228.1"/>
    </source>
</evidence>
<dbReference type="Proteomes" id="UP001595882">
    <property type="component" value="Unassembled WGS sequence"/>
</dbReference>
<dbReference type="SMART" id="SM00382">
    <property type="entry name" value="AAA"/>
    <property type="match status" value="1"/>
</dbReference>
<evidence type="ECO:0000313" key="6">
    <source>
        <dbReference type="Proteomes" id="UP001595882"/>
    </source>
</evidence>
<evidence type="ECO:0000259" key="4">
    <source>
        <dbReference type="PROSITE" id="PS00662"/>
    </source>
</evidence>
<dbReference type="InterPro" id="IPR027417">
    <property type="entry name" value="P-loop_NTPase"/>
</dbReference>
<keyword evidence="6" id="KW-1185">Reference proteome</keyword>
<dbReference type="RefSeq" id="WP_390252765.1">
    <property type="nucleotide sequence ID" value="NZ_JBHSDT010000008.1"/>
</dbReference>
<proteinExistence type="inferred from homology"/>
<dbReference type="InterPro" id="IPR001482">
    <property type="entry name" value="T2SS/T4SS_dom"/>
</dbReference>
<keyword evidence="3" id="KW-0067">ATP-binding</keyword>
<gene>
    <name evidence="5" type="primary">comGA</name>
    <name evidence="5" type="ORF">ACFOY7_14260</name>
</gene>
<feature type="domain" description="Bacterial type II secretion system protein E" evidence="4">
    <location>
        <begin position="201"/>
        <end position="215"/>
    </location>
</feature>
<sequence length="329" mass="37608">MIDPTNIILKDAIDQSATDIHFHPELNEVKIHFRITGQRVFYKTILLAKYKLILSYCKYNGKLDIGESRLPQQGVMNYKQDSSHYSLRISTLPIHSTESLAIRILPQENIQSLKELFLFPNQFSHVNSWLNNKSGIILFTGPTGSGKTTTLYAMLKNYIKDYNYQTITLEDPIEKKLEHALQVQINPGSGLSYDAGLKAALRHDPDIIMVGEIRDRSTAEFVFRAAYTGHLVLTTLHAKDTLGTILRLLEMGIKKLELEQNLIAIASIELLPLQMQKYTKQRAAILELLEGKNLFNAINHKEVSFQTDNFRKLRRKAFAYGYINEDSCY</sequence>
<reference evidence="6" key="1">
    <citation type="journal article" date="2019" name="Int. J. Syst. Evol. Microbiol.">
        <title>The Global Catalogue of Microorganisms (GCM) 10K type strain sequencing project: providing services to taxonomists for standard genome sequencing and annotation.</title>
        <authorList>
            <consortium name="The Broad Institute Genomics Platform"/>
            <consortium name="The Broad Institute Genome Sequencing Center for Infectious Disease"/>
            <person name="Wu L."/>
            <person name="Ma J."/>
        </authorList>
    </citation>
    <scope>NUCLEOTIDE SEQUENCE [LARGE SCALE GENOMIC DNA]</scope>
    <source>
        <strain evidence="6">CCUG 37865</strain>
    </source>
</reference>
<evidence type="ECO:0000256" key="1">
    <source>
        <dbReference type="ARBA" id="ARBA00006611"/>
    </source>
</evidence>
<comment type="caution">
    <text evidence="5">The sequence shown here is derived from an EMBL/GenBank/DDBJ whole genome shotgun (WGS) entry which is preliminary data.</text>
</comment>
<organism evidence="5 6">
    <name type="scientific">Gracilibacillus xinjiangensis</name>
    <dbReference type="NCBI Taxonomy" id="1193282"/>
    <lineage>
        <taxon>Bacteria</taxon>
        <taxon>Bacillati</taxon>
        <taxon>Bacillota</taxon>
        <taxon>Bacilli</taxon>
        <taxon>Bacillales</taxon>
        <taxon>Bacillaceae</taxon>
        <taxon>Gracilibacillus</taxon>
    </lineage>
</organism>
<dbReference type="Pfam" id="PF00437">
    <property type="entry name" value="T2SSE"/>
    <property type="match status" value="1"/>
</dbReference>
<dbReference type="InterPro" id="IPR047667">
    <property type="entry name" value="ATPase_ComGA"/>
</dbReference>
<dbReference type="InterPro" id="IPR003593">
    <property type="entry name" value="AAA+_ATPase"/>
</dbReference>
<comment type="similarity">
    <text evidence="1">Belongs to the GSP E family.</text>
</comment>
<dbReference type="Gene3D" id="3.40.50.300">
    <property type="entry name" value="P-loop containing nucleotide triphosphate hydrolases"/>
    <property type="match status" value="1"/>
</dbReference>
<evidence type="ECO:0000256" key="3">
    <source>
        <dbReference type="ARBA" id="ARBA00022840"/>
    </source>
</evidence>
<dbReference type="NCBIfam" id="NF041000">
    <property type="entry name" value="ATPase_ComGA"/>
    <property type="match status" value="1"/>
</dbReference>
<protein>
    <submittedName>
        <fullName evidence="5">Competence type IV pilus ATPase ComGA</fullName>
    </submittedName>
</protein>
<evidence type="ECO:0000256" key="2">
    <source>
        <dbReference type="ARBA" id="ARBA00022741"/>
    </source>
</evidence>
<accession>A0ABV8WYZ0</accession>
<dbReference type="PROSITE" id="PS00662">
    <property type="entry name" value="T2SP_E"/>
    <property type="match status" value="1"/>
</dbReference>
<dbReference type="CDD" id="cd01129">
    <property type="entry name" value="PulE-GspE-like"/>
    <property type="match status" value="1"/>
</dbReference>
<dbReference type="EMBL" id="JBHSDT010000008">
    <property type="protein sequence ID" value="MFC4404228.1"/>
    <property type="molecule type" value="Genomic_DNA"/>
</dbReference>
<name>A0ABV8WYZ0_9BACI</name>
<dbReference type="PANTHER" id="PTHR30258">
    <property type="entry name" value="TYPE II SECRETION SYSTEM PROTEIN GSPE-RELATED"/>
    <property type="match status" value="1"/>
</dbReference>